<protein>
    <submittedName>
        <fullName evidence="2">Uncharacterized protein</fullName>
    </submittedName>
</protein>
<feature type="compositionally biased region" description="Basic and acidic residues" evidence="1">
    <location>
        <begin position="82"/>
        <end position="91"/>
    </location>
</feature>
<evidence type="ECO:0000256" key="1">
    <source>
        <dbReference type="SAM" id="MobiDB-lite"/>
    </source>
</evidence>
<dbReference type="Proteomes" id="UP001189429">
    <property type="component" value="Unassembled WGS sequence"/>
</dbReference>
<dbReference type="SUPFAM" id="SSF51735">
    <property type="entry name" value="NAD(P)-binding Rossmann-fold domains"/>
    <property type="match status" value="1"/>
</dbReference>
<accession>A0ABN9QFW6</accession>
<comment type="caution">
    <text evidence="2">The sequence shown here is derived from an EMBL/GenBank/DDBJ whole genome shotgun (WGS) entry which is preliminary data.</text>
</comment>
<name>A0ABN9QFW6_9DINO</name>
<proteinExistence type="predicted"/>
<sequence length="275" mass="29579">MGYVLGKLECERLFAKAAAGSGGRWDALVVNPSDNIGAIPRGETRGPWPRCRGMLSMPILVMVHASRRRSARTAREVTSAKVDGDQGRHDVSSFSLGRGPRCSSPPGPILSRHHAEARAAWTPWNCTLARILEGRPFPQSHRLQPWWPVDVRDTAEAHALLLASVAAAPGERYLVCSGEAVRVEELAGMLAELLPEAGIDPAAGPEEAGLDPAAEAELRAAWAGCELRNGKVRAATGLAFRPLADTLRGAAESLLAVGGRRHQVGSRWRWSLFLL</sequence>
<gene>
    <name evidence="2" type="ORF">PCOR1329_LOCUS11551</name>
</gene>
<feature type="region of interest" description="Disordered" evidence="1">
    <location>
        <begin position="72"/>
        <end position="102"/>
    </location>
</feature>
<dbReference type="InterPro" id="IPR036291">
    <property type="entry name" value="NAD(P)-bd_dom_sf"/>
</dbReference>
<dbReference type="EMBL" id="CAUYUJ010003335">
    <property type="protein sequence ID" value="CAK0804872.1"/>
    <property type="molecule type" value="Genomic_DNA"/>
</dbReference>
<keyword evidence="3" id="KW-1185">Reference proteome</keyword>
<dbReference type="Gene3D" id="3.40.50.720">
    <property type="entry name" value="NAD(P)-binding Rossmann-like Domain"/>
    <property type="match status" value="1"/>
</dbReference>
<reference evidence="2" key="1">
    <citation type="submission" date="2023-10" db="EMBL/GenBank/DDBJ databases">
        <authorList>
            <person name="Chen Y."/>
            <person name="Shah S."/>
            <person name="Dougan E. K."/>
            <person name="Thang M."/>
            <person name="Chan C."/>
        </authorList>
    </citation>
    <scope>NUCLEOTIDE SEQUENCE [LARGE SCALE GENOMIC DNA]</scope>
</reference>
<evidence type="ECO:0000313" key="3">
    <source>
        <dbReference type="Proteomes" id="UP001189429"/>
    </source>
</evidence>
<evidence type="ECO:0000313" key="2">
    <source>
        <dbReference type="EMBL" id="CAK0804872.1"/>
    </source>
</evidence>
<organism evidence="2 3">
    <name type="scientific">Prorocentrum cordatum</name>
    <dbReference type="NCBI Taxonomy" id="2364126"/>
    <lineage>
        <taxon>Eukaryota</taxon>
        <taxon>Sar</taxon>
        <taxon>Alveolata</taxon>
        <taxon>Dinophyceae</taxon>
        <taxon>Prorocentrales</taxon>
        <taxon>Prorocentraceae</taxon>
        <taxon>Prorocentrum</taxon>
    </lineage>
</organism>